<dbReference type="EMBL" id="GAPW01001899">
    <property type="protein sequence ID" value="JAC11699.1"/>
    <property type="molecule type" value="mRNA"/>
</dbReference>
<proteinExistence type="evidence at transcript level"/>
<dbReference type="PANTHER" id="PTHR23352:SF2">
    <property type="entry name" value="NEURAL PROLIFERATION DIFFERENTIATION AND CONTROL PROTEIN 1"/>
    <property type="match status" value="1"/>
</dbReference>
<reference evidence="3" key="1">
    <citation type="journal article" date="2014" name="PLoS Negl. Trop. Dis.">
        <title>Identification and characterization of seminal fluid proteins in the Asian tiger mosquito, Aedes albopictus.</title>
        <authorList>
            <person name="Boes K.E."/>
            <person name="Ribeiro J.M."/>
            <person name="Wong A."/>
            <person name="Harrington L.C."/>
            <person name="Wolfner M.F."/>
            <person name="Sirot L.K."/>
        </authorList>
    </citation>
    <scope>NUCLEOTIDE SEQUENCE</scope>
    <source>
        <tissue evidence="3">Reproductive organs</tissue>
    </source>
</reference>
<feature type="region of interest" description="Disordered" evidence="1">
    <location>
        <begin position="352"/>
        <end position="391"/>
    </location>
</feature>
<dbReference type="AlphaFoldDB" id="A0A023ETH8"/>
<dbReference type="InterPro" id="IPR009635">
    <property type="entry name" value="NPDC1"/>
</dbReference>
<evidence type="ECO:0000256" key="2">
    <source>
        <dbReference type="SAM" id="Phobius"/>
    </source>
</evidence>
<evidence type="ECO:0000313" key="3">
    <source>
        <dbReference type="EMBL" id="JAC11699.1"/>
    </source>
</evidence>
<dbReference type="PANTHER" id="PTHR23352">
    <property type="entry name" value="NEURAL PROLIFERATION DIFFERENTIATION AND CONTROL PROTEIN-1 NPDC-1 PROTEIN"/>
    <property type="match status" value="1"/>
</dbReference>
<protein>
    <submittedName>
        <fullName evidence="3">Putative activating transcription factor-2</fullName>
    </submittedName>
</protein>
<keyword evidence="2" id="KW-0812">Transmembrane</keyword>
<dbReference type="VEuPathDB" id="VectorBase:AALC636_010677"/>
<keyword evidence="2" id="KW-1133">Transmembrane helix</keyword>
<feature type="compositionally biased region" description="Polar residues" evidence="1">
    <location>
        <begin position="358"/>
        <end position="374"/>
    </location>
</feature>
<dbReference type="Pfam" id="PF06809">
    <property type="entry name" value="NPDC1"/>
    <property type="match status" value="1"/>
</dbReference>
<sequence>MKGHSDLMAITMYKLACTICSIIITAGTVAAENEYFPGLRRAKPNPVGPSQWVPPNDAREAPEFLKTINEIIEERARQRFLEHWQRLQLNRNILQRTESAGPAFTYQSSPPKHPANPNDPIDFAVGPSDSRFYDRTVNIDTDNAYASNNLGSDQMSEHELIMNQNPNRNLPPSPQDIKPKLPIHFNQQSLDNKLRHREQIFDENLLPQRVNGVIQRPVEMDGAVAMYIVALIGGISAAVTVGLISVGIGWYTLNKKAKAAADVDYPAYGVTGPNKDSSPTGDRRLAQSAQMYHYQHQKQQIIAMENHNNIDKNGIHSDAESEDDNEEGDYTVYECPGLAPTGEMEVKNPLFLEDPTITPGTNQVSIGATTTPTKITIDENCSDEKQVNSKK</sequence>
<keyword evidence="2" id="KW-0472">Membrane</keyword>
<dbReference type="GO" id="GO:0016020">
    <property type="term" value="C:membrane"/>
    <property type="evidence" value="ECO:0007669"/>
    <property type="project" value="InterPro"/>
</dbReference>
<feature type="compositionally biased region" description="Basic and acidic residues" evidence="1">
    <location>
        <begin position="310"/>
        <end position="319"/>
    </location>
</feature>
<organism evidence="3">
    <name type="scientific">Aedes albopictus</name>
    <name type="common">Asian tiger mosquito</name>
    <name type="synonym">Stegomyia albopicta</name>
    <dbReference type="NCBI Taxonomy" id="7160"/>
    <lineage>
        <taxon>Eukaryota</taxon>
        <taxon>Metazoa</taxon>
        <taxon>Ecdysozoa</taxon>
        <taxon>Arthropoda</taxon>
        <taxon>Hexapoda</taxon>
        <taxon>Insecta</taxon>
        <taxon>Pterygota</taxon>
        <taxon>Neoptera</taxon>
        <taxon>Endopterygota</taxon>
        <taxon>Diptera</taxon>
        <taxon>Nematocera</taxon>
        <taxon>Culicoidea</taxon>
        <taxon>Culicidae</taxon>
        <taxon>Culicinae</taxon>
        <taxon>Aedini</taxon>
        <taxon>Aedes</taxon>
        <taxon>Stegomyia</taxon>
    </lineage>
</organism>
<feature type="compositionally biased region" description="Acidic residues" evidence="1">
    <location>
        <begin position="320"/>
        <end position="329"/>
    </location>
</feature>
<evidence type="ECO:0000256" key="1">
    <source>
        <dbReference type="SAM" id="MobiDB-lite"/>
    </source>
</evidence>
<accession>A0A023ETH8</accession>
<dbReference type="VEuPathDB" id="VectorBase:AALFPA_040796"/>
<feature type="transmembrane region" description="Helical" evidence="2">
    <location>
        <begin position="224"/>
        <end position="251"/>
    </location>
</feature>
<name>A0A023ETH8_AEDAL</name>
<feature type="compositionally biased region" description="Basic and acidic residues" evidence="1">
    <location>
        <begin position="382"/>
        <end position="391"/>
    </location>
</feature>
<feature type="region of interest" description="Disordered" evidence="1">
    <location>
        <begin position="310"/>
        <end position="330"/>
    </location>
</feature>